<accession>A0A0F9U1V8</accession>
<organism evidence="2">
    <name type="scientific">marine sediment metagenome</name>
    <dbReference type="NCBI Taxonomy" id="412755"/>
    <lineage>
        <taxon>unclassified sequences</taxon>
        <taxon>metagenomes</taxon>
        <taxon>ecological metagenomes</taxon>
    </lineage>
</organism>
<dbReference type="AlphaFoldDB" id="A0A0F9U1V8"/>
<feature type="domain" description="Calcineurin-like phosphoesterase" evidence="1">
    <location>
        <begin position="1"/>
        <end position="130"/>
    </location>
</feature>
<sequence length="149" mass="16819">MKALVFSDVHVHDYKQFNPDQTRAQKAADMIEYIFKLANKNDIKQIWFCGDIGDQFANISVIAMNALILALQNCFALYPDIEFIAIPGNHDFATKNTFSIPGISVMDVFERGPNGGLFENFVLLNQGVYSHEAEFTIVGVPYFEDPDNF</sequence>
<dbReference type="Pfam" id="PF00149">
    <property type="entry name" value="Metallophos"/>
    <property type="match status" value="1"/>
</dbReference>
<reference evidence="2" key="1">
    <citation type="journal article" date="2015" name="Nature">
        <title>Complex archaea that bridge the gap between prokaryotes and eukaryotes.</title>
        <authorList>
            <person name="Spang A."/>
            <person name="Saw J.H."/>
            <person name="Jorgensen S.L."/>
            <person name="Zaremba-Niedzwiedzka K."/>
            <person name="Martijn J."/>
            <person name="Lind A.E."/>
            <person name="van Eijk R."/>
            <person name="Schleper C."/>
            <person name="Guy L."/>
            <person name="Ettema T.J."/>
        </authorList>
    </citation>
    <scope>NUCLEOTIDE SEQUENCE</scope>
</reference>
<name>A0A0F9U1V8_9ZZZZ</name>
<dbReference type="EMBL" id="LAZR01000158">
    <property type="protein sequence ID" value="KKN85554.1"/>
    <property type="molecule type" value="Genomic_DNA"/>
</dbReference>
<evidence type="ECO:0000259" key="1">
    <source>
        <dbReference type="Pfam" id="PF00149"/>
    </source>
</evidence>
<evidence type="ECO:0000313" key="2">
    <source>
        <dbReference type="EMBL" id="KKN85554.1"/>
    </source>
</evidence>
<dbReference type="SUPFAM" id="SSF56300">
    <property type="entry name" value="Metallo-dependent phosphatases"/>
    <property type="match status" value="1"/>
</dbReference>
<comment type="caution">
    <text evidence="2">The sequence shown here is derived from an EMBL/GenBank/DDBJ whole genome shotgun (WGS) entry which is preliminary data.</text>
</comment>
<protein>
    <recommendedName>
        <fullName evidence="1">Calcineurin-like phosphoesterase domain-containing protein</fullName>
    </recommendedName>
</protein>
<dbReference type="GO" id="GO:0016787">
    <property type="term" value="F:hydrolase activity"/>
    <property type="evidence" value="ECO:0007669"/>
    <property type="project" value="InterPro"/>
</dbReference>
<dbReference type="InterPro" id="IPR004843">
    <property type="entry name" value="Calcineurin-like_PHP"/>
</dbReference>
<proteinExistence type="predicted"/>
<feature type="non-terminal residue" evidence="2">
    <location>
        <position position="149"/>
    </location>
</feature>
<dbReference type="Gene3D" id="3.60.21.10">
    <property type="match status" value="1"/>
</dbReference>
<gene>
    <name evidence="2" type="ORF">LCGC14_0278770</name>
</gene>
<dbReference type="InterPro" id="IPR029052">
    <property type="entry name" value="Metallo-depent_PP-like"/>
</dbReference>